<reference evidence="2 3" key="1">
    <citation type="submission" date="2017-02" db="EMBL/GenBank/DDBJ databases">
        <authorList>
            <person name="Peterson S.W."/>
        </authorList>
    </citation>
    <scope>NUCLEOTIDE SEQUENCE [LARGE SCALE GENOMIC DNA]</scope>
    <source>
        <strain evidence="2 3">42ea</strain>
    </source>
</reference>
<keyword evidence="1" id="KW-0175">Coiled coil</keyword>
<dbReference type="Pfam" id="PF06207">
    <property type="entry name" value="DUF1002"/>
    <property type="match status" value="1"/>
</dbReference>
<dbReference type="Proteomes" id="UP000195611">
    <property type="component" value="Unassembled WGS sequence"/>
</dbReference>
<accession>A0A1R4JL35</accession>
<dbReference type="EMBL" id="FUKW01000083">
    <property type="protein sequence ID" value="SJN32697.1"/>
    <property type="molecule type" value="Genomic_DNA"/>
</dbReference>
<gene>
    <name evidence="2" type="ORF">FM115_05895</name>
</gene>
<dbReference type="RefSeq" id="WP_087058293.1">
    <property type="nucleotide sequence ID" value="NZ_FUKW01000083.1"/>
</dbReference>
<evidence type="ECO:0000313" key="2">
    <source>
        <dbReference type="EMBL" id="SJN32697.1"/>
    </source>
</evidence>
<proteinExistence type="predicted"/>
<evidence type="ECO:0000313" key="3">
    <source>
        <dbReference type="Proteomes" id="UP000195611"/>
    </source>
</evidence>
<protein>
    <submittedName>
        <fullName evidence="2">Predicted secreted protein</fullName>
    </submittedName>
</protein>
<dbReference type="AlphaFoldDB" id="A0A1R4JL35"/>
<sequence length="324" mass="35539">MKQFKIKIIKTLTIITTMTSVAFLGDANVEAAEGIDTSVVNETWGLPTYVYGGGLSDEQIQETADILKIDSMENVASVGVTGEDLQNYLNTGSGNTASMISSVLVQREDEGEGVDVLIETPDDITEITQEQYANAAITAGVEDVTIMVASIRPVTGESALTGIYKAFDVNGEDLDQDRMEVAQEELETTNQIAQENSGDSEFDTSRFDQAIVEIKQQLAELKEQQGELATREDIEQIINDALENNNLQNVITQEQLDRLLSFFETYQQTGAIDSDQVKEQLGKLSSDIRSKFGDAIQEAEDSGLFDKIGNFFRSIWDAVAGLFN</sequence>
<evidence type="ECO:0000256" key="1">
    <source>
        <dbReference type="SAM" id="Coils"/>
    </source>
</evidence>
<dbReference type="InterPro" id="IPR009343">
    <property type="entry name" value="DUF1002"/>
</dbReference>
<name>A0A1R4JL35_9LACT</name>
<feature type="coiled-coil region" evidence="1">
    <location>
        <begin position="204"/>
        <end position="231"/>
    </location>
</feature>
<organism evidence="2 3">
    <name type="scientific">Marinilactibacillus psychrotolerans 42ea</name>
    <dbReference type="NCBI Taxonomy" id="1255609"/>
    <lineage>
        <taxon>Bacteria</taxon>
        <taxon>Bacillati</taxon>
        <taxon>Bacillota</taxon>
        <taxon>Bacilli</taxon>
        <taxon>Lactobacillales</taxon>
        <taxon>Carnobacteriaceae</taxon>
        <taxon>Marinilactibacillus</taxon>
    </lineage>
</organism>